<protein>
    <submittedName>
        <fullName evidence="2">Uncharacterized protein</fullName>
    </submittedName>
</protein>
<organism evidence="2 3">
    <name type="scientific">Morchella conica CCBAS932</name>
    <dbReference type="NCBI Taxonomy" id="1392247"/>
    <lineage>
        <taxon>Eukaryota</taxon>
        <taxon>Fungi</taxon>
        <taxon>Dikarya</taxon>
        <taxon>Ascomycota</taxon>
        <taxon>Pezizomycotina</taxon>
        <taxon>Pezizomycetes</taxon>
        <taxon>Pezizales</taxon>
        <taxon>Morchellaceae</taxon>
        <taxon>Morchella</taxon>
    </lineage>
</organism>
<keyword evidence="1" id="KW-0472">Membrane</keyword>
<dbReference type="EMBL" id="ML119106">
    <property type="protein sequence ID" value="RPB17338.1"/>
    <property type="molecule type" value="Genomic_DNA"/>
</dbReference>
<dbReference type="Proteomes" id="UP000277580">
    <property type="component" value="Unassembled WGS sequence"/>
</dbReference>
<feature type="transmembrane region" description="Helical" evidence="1">
    <location>
        <begin position="26"/>
        <end position="42"/>
    </location>
</feature>
<keyword evidence="1" id="KW-0812">Transmembrane</keyword>
<evidence type="ECO:0000313" key="2">
    <source>
        <dbReference type="EMBL" id="RPB17338.1"/>
    </source>
</evidence>
<keyword evidence="1" id="KW-1133">Transmembrane helix</keyword>
<dbReference type="InParanoid" id="A0A3N4L6C8"/>
<keyword evidence="3" id="KW-1185">Reference proteome</keyword>
<evidence type="ECO:0000256" key="1">
    <source>
        <dbReference type="SAM" id="Phobius"/>
    </source>
</evidence>
<evidence type="ECO:0000313" key="3">
    <source>
        <dbReference type="Proteomes" id="UP000277580"/>
    </source>
</evidence>
<dbReference type="AlphaFoldDB" id="A0A3N4L6C8"/>
<accession>A0A3N4L6C8</accession>
<name>A0A3N4L6C8_9PEZI</name>
<proteinExistence type="predicted"/>
<gene>
    <name evidence="2" type="ORF">P167DRAFT_126556</name>
</gene>
<reference evidence="2 3" key="1">
    <citation type="journal article" date="2018" name="Nat. Ecol. Evol.">
        <title>Pezizomycetes genomes reveal the molecular basis of ectomycorrhizal truffle lifestyle.</title>
        <authorList>
            <person name="Murat C."/>
            <person name="Payen T."/>
            <person name="Noel B."/>
            <person name="Kuo A."/>
            <person name="Morin E."/>
            <person name="Chen J."/>
            <person name="Kohler A."/>
            <person name="Krizsan K."/>
            <person name="Balestrini R."/>
            <person name="Da Silva C."/>
            <person name="Montanini B."/>
            <person name="Hainaut M."/>
            <person name="Levati E."/>
            <person name="Barry K.W."/>
            <person name="Belfiori B."/>
            <person name="Cichocki N."/>
            <person name="Clum A."/>
            <person name="Dockter R.B."/>
            <person name="Fauchery L."/>
            <person name="Guy J."/>
            <person name="Iotti M."/>
            <person name="Le Tacon F."/>
            <person name="Lindquist E.A."/>
            <person name="Lipzen A."/>
            <person name="Malagnac F."/>
            <person name="Mello A."/>
            <person name="Molinier V."/>
            <person name="Miyauchi S."/>
            <person name="Poulain J."/>
            <person name="Riccioni C."/>
            <person name="Rubini A."/>
            <person name="Sitrit Y."/>
            <person name="Splivallo R."/>
            <person name="Traeger S."/>
            <person name="Wang M."/>
            <person name="Zifcakova L."/>
            <person name="Wipf D."/>
            <person name="Zambonelli A."/>
            <person name="Paolocci F."/>
            <person name="Nowrousian M."/>
            <person name="Ottonello S."/>
            <person name="Baldrian P."/>
            <person name="Spatafora J.W."/>
            <person name="Henrissat B."/>
            <person name="Nagy L.G."/>
            <person name="Aury J.M."/>
            <person name="Wincker P."/>
            <person name="Grigoriev I.V."/>
            <person name="Bonfante P."/>
            <person name="Martin F.M."/>
        </authorList>
    </citation>
    <scope>NUCLEOTIDE SEQUENCE [LARGE SCALE GENOMIC DNA]</scope>
    <source>
        <strain evidence="2 3">CCBAS932</strain>
    </source>
</reference>
<sequence length="59" mass="6819">MAQVLPILRLQCTLYNLRKKKKTKRIHSSIVLFCLVLSYLGSNTTTSSSLFPMREDRAF</sequence>